<evidence type="ECO:0000256" key="11">
    <source>
        <dbReference type="SAM" id="MobiDB-lite"/>
    </source>
</evidence>
<keyword evidence="13" id="KW-1185">Reference proteome</keyword>
<evidence type="ECO:0000256" key="6">
    <source>
        <dbReference type="ARBA" id="ARBA00023163"/>
    </source>
</evidence>
<dbReference type="GO" id="GO:0005634">
    <property type="term" value="C:nucleus"/>
    <property type="evidence" value="ECO:0007669"/>
    <property type="project" value="UniProtKB-SubCell"/>
</dbReference>
<keyword evidence="7" id="KW-0539">Nucleus</keyword>
<sequence>QSSLNFEKHSENFLWTKNHYETNRSRHNSSDGFDPNIGWPSGGHFGRKERNGWRSQGRNGPENTNHRGGYHGGGSRTRSSTFHSGKGQGLHENSVPDNEICKKEDKEVPNQFEAEDFPSLNPEYEREPNQNKSLAVGVWDCPLNPKSRSPRMLVIKKSSTKELQIPGFPVVGSLHSQTVKNGTGTSIYKGLVPKPATSPAKPTQWKSQAKENKLGNLFSHESAYGIGNFSPLKSTAKAFTVSQNSIKECNRSNFSSSIEKVGQPRLTKLTRMRIDKSEFLKALKQDRVEEEHEDENHAGQEKDDETFNLHNSNSPHHVRDINRNFENEIPQENGNAQQIIHSSAFPQADVLSSSLEAEHR</sequence>
<comment type="caution">
    <text evidence="12">The sequence shown here is derived from an EMBL/GenBank/DDBJ whole genome shotgun (WGS) entry which is preliminary data.</text>
</comment>
<gene>
    <name evidence="12" type="primary">Gpbp1_1</name>
    <name evidence="12" type="ORF">PTILEU_R01396</name>
</gene>
<dbReference type="PANTHER" id="PTHR14339">
    <property type="entry name" value="VASCULIN"/>
    <property type="match status" value="1"/>
</dbReference>
<dbReference type="PANTHER" id="PTHR14339:SF11">
    <property type="entry name" value="VASCULIN"/>
    <property type="match status" value="1"/>
</dbReference>
<dbReference type="InterPro" id="IPR028128">
    <property type="entry name" value="Vasculin_fam"/>
</dbReference>
<evidence type="ECO:0000256" key="5">
    <source>
        <dbReference type="ARBA" id="ARBA00023159"/>
    </source>
</evidence>
<dbReference type="EMBL" id="VWYY01002088">
    <property type="protein sequence ID" value="NXE43003.1"/>
    <property type="molecule type" value="Genomic_DNA"/>
</dbReference>
<reference evidence="12 13" key="1">
    <citation type="submission" date="2019-09" db="EMBL/GenBank/DDBJ databases">
        <title>Bird 10,000 Genomes (B10K) Project - Family phase.</title>
        <authorList>
            <person name="Zhang G."/>
        </authorList>
    </citation>
    <scope>NUCLEOTIDE SEQUENCE [LARGE SCALE GENOMIC DNA]</scope>
    <source>
        <strain evidence="12">B10K-CU-031-17</strain>
        <tissue evidence="12">Muscle</tissue>
    </source>
</reference>
<dbReference type="GO" id="GO:0003723">
    <property type="term" value="F:RNA binding"/>
    <property type="evidence" value="ECO:0007669"/>
    <property type="project" value="InterPro"/>
</dbReference>
<dbReference type="AlphaFoldDB" id="A0A7K8MQK3"/>
<evidence type="ECO:0000313" key="12">
    <source>
        <dbReference type="EMBL" id="NXE43003.1"/>
    </source>
</evidence>
<comment type="subcellular location">
    <subcellularLocation>
        <location evidence="1">Nucleus</location>
    </subcellularLocation>
</comment>
<accession>A0A7K8MQK3</accession>
<evidence type="ECO:0000256" key="8">
    <source>
        <dbReference type="ARBA" id="ARBA00037303"/>
    </source>
</evidence>
<evidence type="ECO:0000256" key="3">
    <source>
        <dbReference type="ARBA" id="ARBA00023015"/>
    </source>
</evidence>
<keyword evidence="6" id="KW-0804">Transcription</keyword>
<keyword evidence="5" id="KW-0010">Activator</keyword>
<feature type="compositionally biased region" description="Polar residues" evidence="11">
    <location>
        <begin position="53"/>
        <end position="63"/>
    </location>
</feature>
<organism evidence="12 13">
    <name type="scientific">Ptilorrhoa leucosticta</name>
    <dbReference type="NCBI Taxonomy" id="449384"/>
    <lineage>
        <taxon>Eukaryota</taxon>
        <taxon>Metazoa</taxon>
        <taxon>Chordata</taxon>
        <taxon>Craniata</taxon>
        <taxon>Vertebrata</taxon>
        <taxon>Euteleostomi</taxon>
        <taxon>Archelosauria</taxon>
        <taxon>Archosauria</taxon>
        <taxon>Dinosauria</taxon>
        <taxon>Saurischia</taxon>
        <taxon>Theropoda</taxon>
        <taxon>Coelurosauria</taxon>
        <taxon>Aves</taxon>
        <taxon>Neognathae</taxon>
        <taxon>Neoaves</taxon>
        <taxon>Telluraves</taxon>
        <taxon>Australaves</taxon>
        <taxon>Passeriformes</taxon>
        <taxon>Corvoidea</taxon>
        <taxon>Cinclosomatidae</taxon>
        <taxon>Ptilorrhoa</taxon>
    </lineage>
</organism>
<comment type="function">
    <text evidence="8">Functions as a GC-rich promoter-specific transactivating transcription factor.</text>
</comment>
<evidence type="ECO:0000256" key="7">
    <source>
        <dbReference type="ARBA" id="ARBA00023242"/>
    </source>
</evidence>
<feature type="compositionally biased region" description="Basic and acidic residues" evidence="11">
    <location>
        <begin position="1"/>
        <end position="11"/>
    </location>
</feature>
<feature type="compositionally biased region" description="Basic and acidic residues" evidence="11">
    <location>
        <begin position="286"/>
        <end position="307"/>
    </location>
</feature>
<evidence type="ECO:0000256" key="9">
    <source>
        <dbReference type="ARBA" id="ARBA00039412"/>
    </source>
</evidence>
<name>A0A7K8MQK3_9CORV</name>
<comment type="similarity">
    <text evidence="2">Belongs to the vasculin family.</text>
</comment>
<keyword evidence="4" id="KW-0238">DNA-binding</keyword>
<proteinExistence type="inferred from homology"/>
<feature type="region of interest" description="Disordered" evidence="11">
    <location>
        <begin position="1"/>
        <end position="100"/>
    </location>
</feature>
<dbReference type="GO" id="GO:0003677">
    <property type="term" value="F:DNA binding"/>
    <property type="evidence" value="ECO:0007669"/>
    <property type="project" value="UniProtKB-KW"/>
</dbReference>
<protein>
    <recommendedName>
        <fullName evidence="9">Vasculin</fullName>
    </recommendedName>
    <alternativeName>
        <fullName evidence="10">GC-rich promoter-binding protein 1</fullName>
    </alternativeName>
</protein>
<evidence type="ECO:0000256" key="10">
    <source>
        <dbReference type="ARBA" id="ARBA00041530"/>
    </source>
</evidence>
<feature type="region of interest" description="Disordered" evidence="11">
    <location>
        <begin position="286"/>
        <end position="319"/>
    </location>
</feature>
<feature type="non-terminal residue" evidence="12">
    <location>
        <position position="1"/>
    </location>
</feature>
<evidence type="ECO:0000313" key="13">
    <source>
        <dbReference type="Proteomes" id="UP000547721"/>
    </source>
</evidence>
<feature type="non-terminal residue" evidence="12">
    <location>
        <position position="360"/>
    </location>
</feature>
<dbReference type="GO" id="GO:0006351">
    <property type="term" value="P:DNA-templated transcription"/>
    <property type="evidence" value="ECO:0007669"/>
    <property type="project" value="InterPro"/>
</dbReference>
<dbReference type="Proteomes" id="UP000547721">
    <property type="component" value="Unassembled WGS sequence"/>
</dbReference>
<dbReference type="GO" id="GO:0045893">
    <property type="term" value="P:positive regulation of DNA-templated transcription"/>
    <property type="evidence" value="ECO:0007669"/>
    <property type="project" value="InterPro"/>
</dbReference>
<evidence type="ECO:0000256" key="1">
    <source>
        <dbReference type="ARBA" id="ARBA00004123"/>
    </source>
</evidence>
<evidence type="ECO:0000256" key="2">
    <source>
        <dbReference type="ARBA" id="ARBA00010099"/>
    </source>
</evidence>
<keyword evidence="3" id="KW-0805">Transcription regulation</keyword>
<evidence type="ECO:0000256" key="4">
    <source>
        <dbReference type="ARBA" id="ARBA00023125"/>
    </source>
</evidence>